<dbReference type="PANTHER" id="PTHR11895">
    <property type="entry name" value="TRANSAMIDASE"/>
    <property type="match status" value="1"/>
</dbReference>
<protein>
    <recommendedName>
        <fullName evidence="1">Amidase domain-containing protein</fullName>
    </recommendedName>
</protein>
<dbReference type="Gene3D" id="3.90.1300.10">
    <property type="entry name" value="Amidase signature (AS) domain"/>
    <property type="match status" value="1"/>
</dbReference>
<dbReference type="SUPFAM" id="SSF75304">
    <property type="entry name" value="Amidase signature (AS) enzymes"/>
    <property type="match status" value="1"/>
</dbReference>
<name>A0A327KVZ2_9BRAD</name>
<dbReference type="AlphaFoldDB" id="A0A327KVZ2"/>
<dbReference type="EMBL" id="NPEX01000113">
    <property type="protein sequence ID" value="RAI42989.1"/>
    <property type="molecule type" value="Genomic_DNA"/>
</dbReference>
<dbReference type="InterPro" id="IPR036928">
    <property type="entry name" value="AS_sf"/>
</dbReference>
<dbReference type="Proteomes" id="UP000249130">
    <property type="component" value="Unassembled WGS sequence"/>
</dbReference>
<dbReference type="InterPro" id="IPR000120">
    <property type="entry name" value="Amidase"/>
</dbReference>
<keyword evidence="3" id="KW-1185">Reference proteome</keyword>
<dbReference type="OrthoDB" id="8438154at2"/>
<gene>
    <name evidence="2" type="ORF">CH341_16615</name>
</gene>
<dbReference type="PANTHER" id="PTHR11895:SF176">
    <property type="entry name" value="AMIDASE AMID-RELATED"/>
    <property type="match status" value="1"/>
</dbReference>
<proteinExistence type="predicted"/>
<dbReference type="RefSeq" id="WP_111420139.1">
    <property type="nucleotide sequence ID" value="NZ_NPEX01000113.1"/>
</dbReference>
<evidence type="ECO:0000259" key="1">
    <source>
        <dbReference type="Pfam" id="PF01425"/>
    </source>
</evidence>
<evidence type="ECO:0000313" key="3">
    <source>
        <dbReference type="Proteomes" id="UP000249130"/>
    </source>
</evidence>
<feature type="domain" description="Amidase" evidence="1">
    <location>
        <begin position="26"/>
        <end position="441"/>
    </location>
</feature>
<dbReference type="GO" id="GO:0003824">
    <property type="term" value="F:catalytic activity"/>
    <property type="evidence" value="ECO:0007669"/>
    <property type="project" value="InterPro"/>
</dbReference>
<sequence length="465" mass="49307">MTDPTDLSLPEAAEAIRTGTLSPVDYVSAFLDRIDRYDHRLNAFVSVDRDGALRDARAAEREIAAGGWRGPLHGVPIAIKDIFDVAGQRTSAHSKIRVDHVAERDAFVIARLRRAGAVLIGKTALHEFATGGPSFDLPWPPARNPWNPDCHPGGSSSGSGVAVAAGFSPVALGTDTSGSIRHPATVCGVAGLKPTYGVVGRSGVFPLSFSLDHVGPLARTAADCAVLLEAIVAADPDDPAAVPHPAPDFRSRISQGVKGLRLGVIEAFTAAANAEIRDGFEAACRQLEALGAELVPLRLSPLDTYAGCGRLILQAEGFAVHEPWLRSRIADYGMRGRTRLLPGAFLSAADYIRAQQMRTLLAREFAAAMAGVDAALCVSSLELPCAIADEAEVDRTYDRQARTPFNVTGTPAVSVPMGFSQSGLPMGLQVLGKAFDEATMLRVAHAYETATGFHRRRPDLDPARP</sequence>
<dbReference type="InterPro" id="IPR023631">
    <property type="entry name" value="Amidase_dom"/>
</dbReference>
<comment type="caution">
    <text evidence="2">The sequence shown here is derived from an EMBL/GenBank/DDBJ whole genome shotgun (WGS) entry which is preliminary data.</text>
</comment>
<accession>A0A327KVZ2</accession>
<dbReference type="Pfam" id="PF01425">
    <property type="entry name" value="Amidase"/>
    <property type="match status" value="1"/>
</dbReference>
<evidence type="ECO:0000313" key="2">
    <source>
        <dbReference type="EMBL" id="RAI42989.1"/>
    </source>
</evidence>
<reference evidence="2 3" key="1">
    <citation type="submission" date="2017-07" db="EMBL/GenBank/DDBJ databases">
        <title>Draft Genome Sequences of Select Purple Nonsulfur Bacteria.</title>
        <authorList>
            <person name="Lasarre B."/>
            <person name="Mckinlay J.B."/>
        </authorList>
    </citation>
    <scope>NUCLEOTIDE SEQUENCE [LARGE SCALE GENOMIC DNA]</scope>
    <source>
        <strain evidence="2 3">DSM 5909</strain>
    </source>
</reference>
<organism evidence="2 3">
    <name type="scientific">Rhodoplanes roseus</name>
    <dbReference type="NCBI Taxonomy" id="29409"/>
    <lineage>
        <taxon>Bacteria</taxon>
        <taxon>Pseudomonadati</taxon>
        <taxon>Pseudomonadota</taxon>
        <taxon>Alphaproteobacteria</taxon>
        <taxon>Hyphomicrobiales</taxon>
        <taxon>Nitrobacteraceae</taxon>
        <taxon>Rhodoplanes</taxon>
    </lineage>
</organism>